<proteinExistence type="predicted"/>
<gene>
    <name evidence="1" type="ORF">HannXRQ_Chr13g0392591</name>
</gene>
<evidence type="ECO:0000313" key="2">
    <source>
        <dbReference type="Proteomes" id="UP000215914"/>
    </source>
</evidence>
<accession>A0A251SNZ4</accession>
<sequence>MVSNLYAPFPASASIKINSVLECFSQHHISDLKLPYPNIFVVSTSHSLLVACHPYPSQIPDFLNSIQILSQDS</sequence>
<dbReference type="InParanoid" id="A0A251SNZ4"/>
<protein>
    <submittedName>
        <fullName evidence="1">Uncharacterized protein</fullName>
    </submittedName>
</protein>
<dbReference type="Proteomes" id="UP000215914">
    <property type="component" value="Chromosome 13"/>
</dbReference>
<organism evidence="1 2">
    <name type="scientific">Helianthus annuus</name>
    <name type="common">Common sunflower</name>
    <dbReference type="NCBI Taxonomy" id="4232"/>
    <lineage>
        <taxon>Eukaryota</taxon>
        <taxon>Viridiplantae</taxon>
        <taxon>Streptophyta</taxon>
        <taxon>Embryophyta</taxon>
        <taxon>Tracheophyta</taxon>
        <taxon>Spermatophyta</taxon>
        <taxon>Magnoliopsida</taxon>
        <taxon>eudicotyledons</taxon>
        <taxon>Gunneridae</taxon>
        <taxon>Pentapetalae</taxon>
        <taxon>asterids</taxon>
        <taxon>campanulids</taxon>
        <taxon>Asterales</taxon>
        <taxon>Asteraceae</taxon>
        <taxon>Asteroideae</taxon>
        <taxon>Heliantheae alliance</taxon>
        <taxon>Heliantheae</taxon>
        <taxon>Helianthus</taxon>
    </lineage>
</organism>
<dbReference type="AlphaFoldDB" id="A0A251SNZ4"/>
<reference evidence="2" key="1">
    <citation type="journal article" date="2017" name="Nature">
        <title>The sunflower genome provides insights into oil metabolism, flowering and Asterid evolution.</title>
        <authorList>
            <person name="Badouin H."/>
            <person name="Gouzy J."/>
            <person name="Grassa C.J."/>
            <person name="Murat F."/>
            <person name="Staton S.E."/>
            <person name="Cottret L."/>
            <person name="Lelandais-Briere C."/>
            <person name="Owens G.L."/>
            <person name="Carrere S."/>
            <person name="Mayjonade B."/>
            <person name="Legrand L."/>
            <person name="Gill N."/>
            <person name="Kane N.C."/>
            <person name="Bowers J.E."/>
            <person name="Hubner S."/>
            <person name="Bellec A."/>
            <person name="Berard A."/>
            <person name="Berges H."/>
            <person name="Blanchet N."/>
            <person name="Boniface M.C."/>
            <person name="Brunel D."/>
            <person name="Catrice O."/>
            <person name="Chaidir N."/>
            <person name="Claudel C."/>
            <person name="Donnadieu C."/>
            <person name="Faraut T."/>
            <person name="Fievet G."/>
            <person name="Helmstetter N."/>
            <person name="King M."/>
            <person name="Knapp S.J."/>
            <person name="Lai Z."/>
            <person name="Le Paslier M.C."/>
            <person name="Lippi Y."/>
            <person name="Lorenzon L."/>
            <person name="Mandel J.R."/>
            <person name="Marage G."/>
            <person name="Marchand G."/>
            <person name="Marquand E."/>
            <person name="Bret-Mestries E."/>
            <person name="Morien E."/>
            <person name="Nambeesan S."/>
            <person name="Nguyen T."/>
            <person name="Pegot-Espagnet P."/>
            <person name="Pouilly N."/>
            <person name="Raftis F."/>
            <person name="Sallet E."/>
            <person name="Schiex T."/>
            <person name="Thomas J."/>
            <person name="Vandecasteele C."/>
            <person name="Vares D."/>
            <person name="Vear F."/>
            <person name="Vautrin S."/>
            <person name="Crespi M."/>
            <person name="Mangin B."/>
            <person name="Burke J.M."/>
            <person name="Salse J."/>
            <person name="Munos S."/>
            <person name="Vincourt P."/>
            <person name="Rieseberg L.H."/>
            <person name="Langlade N.B."/>
        </authorList>
    </citation>
    <scope>NUCLEOTIDE SEQUENCE [LARGE SCALE GENOMIC DNA]</scope>
    <source>
        <strain evidence="2">cv. SF193</strain>
    </source>
</reference>
<name>A0A251SNZ4_HELAN</name>
<dbReference type="EMBL" id="CM007902">
    <property type="protein sequence ID" value="OTG00577.1"/>
    <property type="molecule type" value="Genomic_DNA"/>
</dbReference>
<evidence type="ECO:0000313" key="1">
    <source>
        <dbReference type="EMBL" id="OTG00577.1"/>
    </source>
</evidence>
<keyword evidence="2" id="KW-1185">Reference proteome</keyword>